<gene>
    <name evidence="2" type="ORF">B5P44_p00130</name>
</gene>
<evidence type="ECO:0000313" key="2">
    <source>
        <dbReference type="EMBL" id="AVN58425.1"/>
    </source>
</evidence>
<feature type="region of interest" description="Disordered" evidence="1">
    <location>
        <begin position="1"/>
        <end position="28"/>
    </location>
</feature>
<organism evidence="2">
    <name type="scientific">Mycolicibacterium sp. CBMA 213</name>
    <dbReference type="NCBI Taxonomy" id="1968788"/>
    <lineage>
        <taxon>Bacteria</taxon>
        <taxon>Bacillati</taxon>
        <taxon>Actinomycetota</taxon>
        <taxon>Actinomycetes</taxon>
        <taxon>Mycobacteriales</taxon>
        <taxon>Mycobacteriaceae</taxon>
        <taxon>Mycolicibacterium</taxon>
    </lineage>
</organism>
<sequence>MNTPTPLAPALSTTKTSGRSARVRPPGPSRQFQMGAVAYYHMRAYCAYVGAMGPLWTVDEAANYWGVAAARARKILSSRHIERVSGYPRADILAVTLRRGARTDLATPTYALPLTDIARSIAQTDSERDRWRAFLEFRRGAAEAGRAALPLIDDEPTATGDLRYDALLAAAAEDVAARYGTPSPLWTITTDRFLQSAWWVSDLPSARTYALAGTPAAFRRRGIYVDRYDITPDGKTPMPEPLFDRNDIIAAFTDLATRLQRAGVVGQVHVIGGAAMLLAYDPDRASTRDIDAMFSPDTPVLNAVRDIARERRWPSTWLNNQASVYASRTPGEGPRVFDHPHLQVMATPADHLLAMKALAARATSDRDDLEFLIRYLHITSQQEVWGIVARFFPGTVVPERSRRLIEDLL</sequence>
<keyword evidence="2" id="KW-0614">Plasmid</keyword>
<accession>A0A343VRA1</accession>
<evidence type="ECO:0000256" key="1">
    <source>
        <dbReference type="SAM" id="MobiDB-lite"/>
    </source>
</evidence>
<proteinExistence type="predicted"/>
<geneLocation type="plasmid" evidence="2">
    <name>pCBMA213_1</name>
</geneLocation>
<name>A0A343VRA1_9MYCO</name>
<dbReference type="AlphaFoldDB" id="A0A343VRA1"/>
<feature type="compositionally biased region" description="Low complexity" evidence="1">
    <location>
        <begin position="1"/>
        <end position="16"/>
    </location>
</feature>
<reference evidence="2" key="1">
    <citation type="journal article" date="2018" name="Front. Microbiol.">
        <title>Beyond the Limits: tRNA Array Units in Mycobacterium Genomes.</title>
        <authorList>
            <person name="Morgado S.M."/>
            <person name="Vicente A.C."/>
        </authorList>
    </citation>
    <scope>NUCLEOTIDE SEQUENCE</scope>
    <source>
        <strain evidence="2">CBMA 213</strain>
        <plasmid evidence="2">pCBMA213_1</plasmid>
    </source>
</reference>
<protein>
    <submittedName>
        <fullName evidence="2">Uncharacterized protein</fullName>
    </submittedName>
</protein>
<dbReference type="EMBL" id="MF600313">
    <property type="protein sequence ID" value="AVN58425.1"/>
    <property type="molecule type" value="Genomic_DNA"/>
</dbReference>